<evidence type="ECO:0008006" key="4">
    <source>
        <dbReference type="Google" id="ProtNLM"/>
    </source>
</evidence>
<dbReference type="AlphaFoldDB" id="A0A2I0KY02"/>
<comment type="caution">
    <text evidence="2">The sequence shown here is derived from an EMBL/GenBank/DDBJ whole genome shotgun (WGS) entry which is preliminary data.</text>
</comment>
<reference evidence="2 3" key="1">
    <citation type="submission" date="2017-11" db="EMBL/GenBank/DDBJ databases">
        <title>De-novo sequencing of pomegranate (Punica granatum L.) genome.</title>
        <authorList>
            <person name="Akparov Z."/>
            <person name="Amiraslanov A."/>
            <person name="Hajiyeva S."/>
            <person name="Abbasov M."/>
            <person name="Kaur K."/>
            <person name="Hamwieh A."/>
            <person name="Solovyev V."/>
            <person name="Salamov A."/>
            <person name="Braich B."/>
            <person name="Kosarev P."/>
            <person name="Mahmoud A."/>
            <person name="Hajiyev E."/>
            <person name="Babayeva S."/>
            <person name="Izzatullayeva V."/>
            <person name="Mammadov A."/>
            <person name="Mammadov A."/>
            <person name="Sharifova S."/>
            <person name="Ojaghi J."/>
            <person name="Eynullazada K."/>
            <person name="Bayramov B."/>
            <person name="Abdulazimova A."/>
            <person name="Shahmuradov I."/>
        </authorList>
    </citation>
    <scope>NUCLEOTIDE SEQUENCE [LARGE SCALE GENOMIC DNA]</scope>
    <source>
        <strain evidence="3">cv. AG2017</strain>
        <tissue evidence="2">Leaf</tissue>
    </source>
</reference>
<feature type="transmembrane region" description="Helical" evidence="1">
    <location>
        <begin position="86"/>
        <end position="105"/>
    </location>
</feature>
<dbReference type="Proteomes" id="UP000233551">
    <property type="component" value="Unassembled WGS sequence"/>
</dbReference>
<evidence type="ECO:0000313" key="3">
    <source>
        <dbReference type="Proteomes" id="UP000233551"/>
    </source>
</evidence>
<organism evidence="2 3">
    <name type="scientific">Punica granatum</name>
    <name type="common">Pomegranate</name>
    <dbReference type="NCBI Taxonomy" id="22663"/>
    <lineage>
        <taxon>Eukaryota</taxon>
        <taxon>Viridiplantae</taxon>
        <taxon>Streptophyta</taxon>
        <taxon>Embryophyta</taxon>
        <taxon>Tracheophyta</taxon>
        <taxon>Spermatophyta</taxon>
        <taxon>Magnoliopsida</taxon>
        <taxon>eudicotyledons</taxon>
        <taxon>Gunneridae</taxon>
        <taxon>Pentapetalae</taxon>
        <taxon>rosids</taxon>
        <taxon>malvids</taxon>
        <taxon>Myrtales</taxon>
        <taxon>Lythraceae</taxon>
        <taxon>Punica</taxon>
    </lineage>
</organism>
<protein>
    <recommendedName>
        <fullName evidence="4">Outer envelope protein 61-like</fullName>
    </recommendedName>
</protein>
<keyword evidence="1" id="KW-1133">Transmembrane helix</keyword>
<keyword evidence="3" id="KW-1185">Reference proteome</keyword>
<keyword evidence="1" id="KW-0472">Membrane</keyword>
<sequence>MRNQMKDPAMRQMFTSMFKNMSPEMMANMGEQFGFKLSKEDAAKAQQAMSSLSPEDLDRMMHWADRIQRGVDTAKKTKNWLLGRPGMILAICMLILAVILHRLGYIG</sequence>
<proteinExistence type="predicted"/>
<name>A0A2I0KY02_PUNGR</name>
<gene>
    <name evidence="2" type="ORF">CRG98_006272</name>
</gene>
<evidence type="ECO:0000256" key="1">
    <source>
        <dbReference type="SAM" id="Phobius"/>
    </source>
</evidence>
<evidence type="ECO:0000313" key="2">
    <source>
        <dbReference type="EMBL" id="PKI73334.1"/>
    </source>
</evidence>
<dbReference type="InterPro" id="IPR053319">
    <property type="entry name" value="OEP61"/>
</dbReference>
<dbReference type="PANTHER" id="PTHR48433:SF1">
    <property type="entry name" value="OUTER ENVELOPE PROTEIN 61-LIKE"/>
    <property type="match status" value="1"/>
</dbReference>
<dbReference type="STRING" id="22663.A0A2I0KY02"/>
<dbReference type="PANTHER" id="PTHR48433">
    <property type="entry name" value="OUTER ENVELOPE PROTEIN 61-LIKE"/>
    <property type="match status" value="1"/>
</dbReference>
<accession>A0A2I0KY02</accession>
<keyword evidence="1" id="KW-0812">Transmembrane</keyword>
<dbReference type="EMBL" id="PGOL01000277">
    <property type="protein sequence ID" value="PKI73334.1"/>
    <property type="molecule type" value="Genomic_DNA"/>
</dbReference>